<dbReference type="Proteomes" id="UP001283341">
    <property type="component" value="Unassembled WGS sequence"/>
</dbReference>
<dbReference type="EMBL" id="JAUEDM010000002">
    <property type="protein sequence ID" value="KAK3325028.1"/>
    <property type="molecule type" value="Genomic_DNA"/>
</dbReference>
<sequence>MVCSLCTAKNLGRCFTSKAPTIKSLKGTGRPSMSHQSTMLKYIGCLDSPTYPRNNQYHNFVHTTKIYLGPLLLGTIAPLLTSSVRGDHFEAIEACFTHDILPYSKQNTCHVRVDLWGTDVDGRFDRCKIDGTDGCRAGPTIGVPGMVELCIDWKNGRGHFKFDHQDFRRCFVRDRDEDPYNQLCFGNGFCYYSIWVSGCSPAPTPYGQYLGGGEHHRPWVLAA</sequence>
<proteinExistence type="predicted"/>
<dbReference type="AlphaFoldDB" id="A0AAE0IHH4"/>
<protein>
    <submittedName>
        <fullName evidence="1">Uncharacterized protein</fullName>
    </submittedName>
</protein>
<evidence type="ECO:0000313" key="2">
    <source>
        <dbReference type="Proteomes" id="UP001283341"/>
    </source>
</evidence>
<accession>A0AAE0IHH4</accession>
<gene>
    <name evidence="1" type="ORF">B0H66DRAFT_636530</name>
</gene>
<organism evidence="1 2">
    <name type="scientific">Apodospora peruviana</name>
    <dbReference type="NCBI Taxonomy" id="516989"/>
    <lineage>
        <taxon>Eukaryota</taxon>
        <taxon>Fungi</taxon>
        <taxon>Dikarya</taxon>
        <taxon>Ascomycota</taxon>
        <taxon>Pezizomycotina</taxon>
        <taxon>Sordariomycetes</taxon>
        <taxon>Sordariomycetidae</taxon>
        <taxon>Sordariales</taxon>
        <taxon>Lasiosphaeriaceae</taxon>
        <taxon>Apodospora</taxon>
    </lineage>
</organism>
<evidence type="ECO:0000313" key="1">
    <source>
        <dbReference type="EMBL" id="KAK3325028.1"/>
    </source>
</evidence>
<comment type="caution">
    <text evidence="1">The sequence shown here is derived from an EMBL/GenBank/DDBJ whole genome shotgun (WGS) entry which is preliminary data.</text>
</comment>
<keyword evidence="2" id="KW-1185">Reference proteome</keyword>
<reference evidence="1" key="2">
    <citation type="submission" date="2023-06" db="EMBL/GenBank/DDBJ databases">
        <authorList>
            <consortium name="Lawrence Berkeley National Laboratory"/>
            <person name="Haridas S."/>
            <person name="Hensen N."/>
            <person name="Bonometti L."/>
            <person name="Westerberg I."/>
            <person name="Brannstrom I.O."/>
            <person name="Guillou S."/>
            <person name="Cros-Aarteil S."/>
            <person name="Calhoun S."/>
            <person name="Kuo A."/>
            <person name="Mondo S."/>
            <person name="Pangilinan J."/>
            <person name="Riley R."/>
            <person name="Labutti K."/>
            <person name="Andreopoulos B."/>
            <person name="Lipzen A."/>
            <person name="Chen C."/>
            <person name="Yanf M."/>
            <person name="Daum C."/>
            <person name="Ng V."/>
            <person name="Clum A."/>
            <person name="Steindorff A."/>
            <person name="Ohm R."/>
            <person name="Martin F."/>
            <person name="Silar P."/>
            <person name="Natvig D."/>
            <person name="Lalanne C."/>
            <person name="Gautier V."/>
            <person name="Ament-Velasquez S.L."/>
            <person name="Kruys A."/>
            <person name="Hutchinson M.I."/>
            <person name="Powell A.J."/>
            <person name="Barry K."/>
            <person name="Miller A.N."/>
            <person name="Grigoriev I.V."/>
            <person name="Debuchy R."/>
            <person name="Gladieux P."/>
            <person name="Thoren M.H."/>
            <person name="Johannesson H."/>
        </authorList>
    </citation>
    <scope>NUCLEOTIDE SEQUENCE</scope>
    <source>
        <strain evidence="1">CBS 118394</strain>
    </source>
</reference>
<name>A0AAE0IHH4_9PEZI</name>
<reference evidence="1" key="1">
    <citation type="journal article" date="2023" name="Mol. Phylogenet. Evol.">
        <title>Genome-scale phylogeny and comparative genomics of the fungal order Sordariales.</title>
        <authorList>
            <person name="Hensen N."/>
            <person name="Bonometti L."/>
            <person name="Westerberg I."/>
            <person name="Brannstrom I.O."/>
            <person name="Guillou S."/>
            <person name="Cros-Aarteil S."/>
            <person name="Calhoun S."/>
            <person name="Haridas S."/>
            <person name="Kuo A."/>
            <person name="Mondo S."/>
            <person name="Pangilinan J."/>
            <person name="Riley R."/>
            <person name="LaButti K."/>
            <person name="Andreopoulos B."/>
            <person name="Lipzen A."/>
            <person name="Chen C."/>
            <person name="Yan M."/>
            <person name="Daum C."/>
            <person name="Ng V."/>
            <person name="Clum A."/>
            <person name="Steindorff A."/>
            <person name="Ohm R.A."/>
            <person name="Martin F."/>
            <person name="Silar P."/>
            <person name="Natvig D.O."/>
            <person name="Lalanne C."/>
            <person name="Gautier V."/>
            <person name="Ament-Velasquez S.L."/>
            <person name="Kruys A."/>
            <person name="Hutchinson M.I."/>
            <person name="Powell A.J."/>
            <person name="Barry K."/>
            <person name="Miller A.N."/>
            <person name="Grigoriev I.V."/>
            <person name="Debuchy R."/>
            <person name="Gladieux P."/>
            <person name="Hiltunen Thoren M."/>
            <person name="Johannesson H."/>
        </authorList>
    </citation>
    <scope>NUCLEOTIDE SEQUENCE</scope>
    <source>
        <strain evidence="1">CBS 118394</strain>
    </source>
</reference>